<dbReference type="InterPro" id="IPR006597">
    <property type="entry name" value="Sel1-like"/>
</dbReference>
<protein>
    <recommendedName>
        <fullName evidence="1">DUF4145 domain-containing protein</fullName>
    </recommendedName>
</protein>
<dbReference type="Pfam" id="PF13643">
    <property type="entry name" value="DUF4145"/>
    <property type="match status" value="1"/>
</dbReference>
<dbReference type="PANTHER" id="PTHR11102:SF160">
    <property type="entry name" value="ERAD-ASSOCIATED E3 UBIQUITIN-PROTEIN LIGASE COMPONENT HRD3"/>
    <property type="match status" value="1"/>
</dbReference>
<dbReference type="InterPro" id="IPR050767">
    <property type="entry name" value="Sel1_AlgK"/>
</dbReference>
<dbReference type="SUPFAM" id="SSF81901">
    <property type="entry name" value="HCP-like"/>
    <property type="match status" value="1"/>
</dbReference>
<evidence type="ECO:0000313" key="2">
    <source>
        <dbReference type="EMBL" id="VVM68767.1"/>
    </source>
</evidence>
<dbReference type="Pfam" id="PF08238">
    <property type="entry name" value="Sel1"/>
    <property type="match status" value="5"/>
</dbReference>
<dbReference type="AlphaFoldDB" id="A0A5E6RJE1"/>
<gene>
    <name evidence="2" type="ORF">PS662_01693</name>
</gene>
<dbReference type="Proteomes" id="UP000326953">
    <property type="component" value="Unassembled WGS sequence"/>
</dbReference>
<dbReference type="OrthoDB" id="5365194at2"/>
<organism evidence="2 3">
    <name type="scientific">Pseudomonas fluorescens</name>
    <dbReference type="NCBI Taxonomy" id="294"/>
    <lineage>
        <taxon>Bacteria</taxon>
        <taxon>Pseudomonadati</taxon>
        <taxon>Pseudomonadota</taxon>
        <taxon>Gammaproteobacteria</taxon>
        <taxon>Pseudomonadales</taxon>
        <taxon>Pseudomonadaceae</taxon>
        <taxon>Pseudomonas</taxon>
    </lineage>
</organism>
<dbReference type="InterPro" id="IPR004027">
    <property type="entry name" value="SEC_C_motif"/>
</dbReference>
<dbReference type="InterPro" id="IPR011990">
    <property type="entry name" value="TPR-like_helical_dom_sf"/>
</dbReference>
<dbReference type="PANTHER" id="PTHR11102">
    <property type="entry name" value="SEL-1-LIKE PROTEIN"/>
    <property type="match status" value="1"/>
</dbReference>
<dbReference type="EMBL" id="CABVHK010000004">
    <property type="protein sequence ID" value="VVM68767.1"/>
    <property type="molecule type" value="Genomic_DNA"/>
</dbReference>
<dbReference type="SMART" id="SM00671">
    <property type="entry name" value="SEL1"/>
    <property type="match status" value="3"/>
</dbReference>
<dbReference type="RefSeq" id="WP_150710538.1">
    <property type="nucleotide sequence ID" value="NZ_CABVHK010000004.1"/>
</dbReference>
<dbReference type="Gene3D" id="1.25.40.10">
    <property type="entry name" value="Tetratricopeptide repeat domain"/>
    <property type="match status" value="1"/>
</dbReference>
<feature type="domain" description="DUF4145" evidence="1">
    <location>
        <begin position="29"/>
        <end position="105"/>
    </location>
</feature>
<evidence type="ECO:0000259" key="1">
    <source>
        <dbReference type="Pfam" id="PF13643"/>
    </source>
</evidence>
<sequence>MNDIEFAHSVNPQLGNLYEQAKNLGASTPGYAVTFLRSFAEAFCETLVPNIDRDLNLDRKIAYLRDRRLVDHRVLNPLRILQKNGNVAAHPKAFSYTPHNATEMLNQALPAALGLLEYLHSLSPVLGESPEYTVTPFTQHNLRELSYSAVFEEDAEARYTLGIHFKEKADALKTSEVMFRADDGYGFESRKSIVQANIWFKLAADSSHVEAMYEYGVYHARLQGDEFQEQRQIGEHWVWRASDRGYANALAFIGDCHFWGSARYEQDLEYARELYQQAAAQSHPGALAQLGEMHERGIGGPRDFNASFECSLHSAEAGFPQAQFHLYTLHHQGHAFASDRLKAIAWLIEAAEQKYPEAMLELGRLISQKLIPGRSEIDAQALYEQCLNSEKTRIKARYALAHSLVKQLDNLDALQSALAHITNCQDEITATSQHKDLLPACRRLAAYIWEKMQRAMANAYPHLTFQISAPPPPIATEPSQRVYVGSPVGRNEQCPCGSEKKYKHCCR</sequence>
<evidence type="ECO:0000313" key="3">
    <source>
        <dbReference type="Proteomes" id="UP000326953"/>
    </source>
</evidence>
<reference evidence="2 3" key="1">
    <citation type="submission" date="2019-09" db="EMBL/GenBank/DDBJ databases">
        <authorList>
            <person name="Chandra G."/>
            <person name="Truman W A."/>
        </authorList>
    </citation>
    <scope>NUCLEOTIDE SEQUENCE [LARGE SCALE GENOMIC DNA]</scope>
    <source>
        <strain evidence="2">PS662</strain>
    </source>
</reference>
<name>A0A5E6RJE1_PSEFL</name>
<dbReference type="SUPFAM" id="SSF103642">
    <property type="entry name" value="Sec-C motif"/>
    <property type="match status" value="1"/>
</dbReference>
<accession>A0A5E6RJE1</accession>
<proteinExistence type="predicted"/>
<dbReference type="Gene3D" id="3.10.450.50">
    <property type="match status" value="1"/>
</dbReference>
<dbReference type="Pfam" id="PF02810">
    <property type="entry name" value="SEC-C"/>
    <property type="match status" value="1"/>
</dbReference>
<dbReference type="InterPro" id="IPR025285">
    <property type="entry name" value="DUF4145"/>
</dbReference>